<sequence>MSVEISDLDRDLGPGWLEASFQLWSVVWASPNATGEDPGVLVPDLSEEFP</sequence>
<dbReference type="Proteomes" id="UP000489600">
    <property type="component" value="Unassembled WGS sequence"/>
</dbReference>
<organism evidence="1 2">
    <name type="scientific">Arabis nemorensis</name>
    <dbReference type="NCBI Taxonomy" id="586526"/>
    <lineage>
        <taxon>Eukaryota</taxon>
        <taxon>Viridiplantae</taxon>
        <taxon>Streptophyta</taxon>
        <taxon>Embryophyta</taxon>
        <taxon>Tracheophyta</taxon>
        <taxon>Spermatophyta</taxon>
        <taxon>Magnoliopsida</taxon>
        <taxon>eudicotyledons</taxon>
        <taxon>Gunneridae</taxon>
        <taxon>Pentapetalae</taxon>
        <taxon>rosids</taxon>
        <taxon>malvids</taxon>
        <taxon>Brassicales</taxon>
        <taxon>Brassicaceae</taxon>
        <taxon>Arabideae</taxon>
        <taxon>Arabis</taxon>
    </lineage>
</organism>
<proteinExistence type="predicted"/>
<keyword evidence="2" id="KW-1185">Reference proteome</keyword>
<dbReference type="AlphaFoldDB" id="A0A565C1J7"/>
<dbReference type="EMBL" id="CABITT030000006">
    <property type="protein sequence ID" value="VVB07521.1"/>
    <property type="molecule type" value="Genomic_DNA"/>
</dbReference>
<protein>
    <submittedName>
        <fullName evidence="1">Uncharacterized protein</fullName>
    </submittedName>
</protein>
<gene>
    <name evidence="1" type="ORF">ANE_LOCUS17965</name>
</gene>
<accession>A0A565C1J7</accession>
<evidence type="ECO:0000313" key="1">
    <source>
        <dbReference type="EMBL" id="VVB07521.1"/>
    </source>
</evidence>
<name>A0A565C1J7_9BRAS</name>
<comment type="caution">
    <text evidence="1">The sequence shown here is derived from an EMBL/GenBank/DDBJ whole genome shotgun (WGS) entry which is preliminary data.</text>
</comment>
<reference evidence="1" key="1">
    <citation type="submission" date="2019-07" db="EMBL/GenBank/DDBJ databases">
        <authorList>
            <person name="Dittberner H."/>
        </authorList>
    </citation>
    <scope>NUCLEOTIDE SEQUENCE [LARGE SCALE GENOMIC DNA]</scope>
</reference>
<evidence type="ECO:0000313" key="2">
    <source>
        <dbReference type="Proteomes" id="UP000489600"/>
    </source>
</evidence>